<dbReference type="SUPFAM" id="SSF55729">
    <property type="entry name" value="Acyl-CoA N-acyltransferases (Nat)"/>
    <property type="match status" value="1"/>
</dbReference>
<gene>
    <name evidence="2" type="ORF">CF165_08815</name>
</gene>
<keyword evidence="3" id="KW-1185">Reference proteome</keyword>
<dbReference type="RefSeq" id="WP_093946925.1">
    <property type="nucleotide sequence ID" value="NZ_NMUL01000007.1"/>
</dbReference>
<dbReference type="Proteomes" id="UP000215199">
    <property type="component" value="Unassembled WGS sequence"/>
</dbReference>
<dbReference type="InterPro" id="IPR000182">
    <property type="entry name" value="GNAT_dom"/>
</dbReference>
<name>A0A229TF19_9PSEU</name>
<dbReference type="Gene3D" id="3.40.630.30">
    <property type="match status" value="1"/>
</dbReference>
<dbReference type="AlphaFoldDB" id="A0A229TF19"/>
<sequence length="140" mass="15684">MTGEGGLARMIREMVVFSWPSQAAQYPQSGPPGISYFRGDVSESFGSGAYVDCLLMRDVDGVLVGILNHYPQDLPPHERAGAVSIRVRPDRQRRGIGTHLLKEAMTRWRVQIYRQRFTPSGAAFAEALLRREVVLPEDLQ</sequence>
<dbReference type="PROSITE" id="PS51186">
    <property type="entry name" value="GNAT"/>
    <property type="match status" value="1"/>
</dbReference>
<evidence type="ECO:0000313" key="2">
    <source>
        <dbReference type="EMBL" id="OXM69600.1"/>
    </source>
</evidence>
<feature type="domain" description="N-acetyltransferase" evidence="1">
    <location>
        <begin position="9"/>
        <end position="140"/>
    </location>
</feature>
<reference evidence="3" key="1">
    <citation type="submission" date="2017-07" db="EMBL/GenBank/DDBJ databases">
        <title>Comparative genome mining reveals phylogenetic distribution patterns of secondary metabolites in Amycolatopsis.</title>
        <authorList>
            <person name="Adamek M."/>
            <person name="Alanjary M."/>
            <person name="Sales-Ortells H."/>
            <person name="Goodfellow M."/>
            <person name="Bull A.T."/>
            <person name="Kalinowski J."/>
            <person name="Ziemert N."/>
        </authorList>
    </citation>
    <scope>NUCLEOTIDE SEQUENCE [LARGE SCALE GENOMIC DNA]</scope>
    <source>
        <strain evidence="3">H5</strain>
    </source>
</reference>
<accession>A0A229TF19</accession>
<proteinExistence type="predicted"/>
<dbReference type="OrthoDB" id="3626763at2"/>
<evidence type="ECO:0000313" key="3">
    <source>
        <dbReference type="Proteomes" id="UP000215199"/>
    </source>
</evidence>
<dbReference type="CDD" id="cd04301">
    <property type="entry name" value="NAT_SF"/>
    <property type="match status" value="1"/>
</dbReference>
<dbReference type="InterPro" id="IPR016181">
    <property type="entry name" value="Acyl_CoA_acyltransferase"/>
</dbReference>
<evidence type="ECO:0000259" key="1">
    <source>
        <dbReference type="PROSITE" id="PS51186"/>
    </source>
</evidence>
<protein>
    <recommendedName>
        <fullName evidence="1">N-acetyltransferase domain-containing protein</fullName>
    </recommendedName>
</protein>
<dbReference type="EMBL" id="NMUL01000007">
    <property type="protein sequence ID" value="OXM69600.1"/>
    <property type="molecule type" value="Genomic_DNA"/>
</dbReference>
<comment type="caution">
    <text evidence="2">The sequence shown here is derived from an EMBL/GenBank/DDBJ whole genome shotgun (WGS) entry which is preliminary data.</text>
</comment>
<dbReference type="GO" id="GO:0016747">
    <property type="term" value="F:acyltransferase activity, transferring groups other than amino-acyl groups"/>
    <property type="evidence" value="ECO:0007669"/>
    <property type="project" value="InterPro"/>
</dbReference>
<dbReference type="Pfam" id="PF00583">
    <property type="entry name" value="Acetyltransf_1"/>
    <property type="match status" value="1"/>
</dbReference>
<organism evidence="2 3">
    <name type="scientific">Amycolatopsis vastitatis</name>
    <dbReference type="NCBI Taxonomy" id="1905142"/>
    <lineage>
        <taxon>Bacteria</taxon>
        <taxon>Bacillati</taxon>
        <taxon>Actinomycetota</taxon>
        <taxon>Actinomycetes</taxon>
        <taxon>Pseudonocardiales</taxon>
        <taxon>Pseudonocardiaceae</taxon>
        <taxon>Amycolatopsis</taxon>
    </lineage>
</organism>